<evidence type="ECO:0000313" key="2">
    <source>
        <dbReference type="EMBL" id="EHI55136.1"/>
    </source>
</evidence>
<proteinExistence type="predicted"/>
<sequence>MAIRFEKGISKVNALLLCEWSNEKGKEFQEQWMGYRISYPLNYDKIKGLENTFSIFNEKEFIGMIQEVWIEKDNIHIGRFVLDPRKTGLGLGTEALKGFINLIFKNNKIRSISLSVFDFNQSAKKLYEKLGFEIDDIIKTPKLKYIMRRYR</sequence>
<keyword evidence="3" id="KW-1185">Reference proteome</keyword>
<dbReference type="RefSeq" id="WP_005541537.1">
    <property type="nucleotide sequence ID" value="NZ_JH378835.1"/>
</dbReference>
<protein>
    <recommendedName>
        <fullName evidence="1">N-acetyltransferase domain-containing protein</fullName>
    </recommendedName>
</protein>
<dbReference type="PANTHER" id="PTHR43415">
    <property type="entry name" value="SPERMIDINE N(1)-ACETYLTRANSFERASE"/>
    <property type="match status" value="1"/>
</dbReference>
<name>G5GJL6_9FIRM</name>
<dbReference type="CDD" id="cd04301">
    <property type="entry name" value="NAT_SF"/>
    <property type="match status" value="1"/>
</dbReference>
<gene>
    <name evidence="2" type="ORF">HMPREF9333_01756</name>
</gene>
<dbReference type="InterPro" id="IPR016181">
    <property type="entry name" value="Acyl_CoA_acyltransferase"/>
</dbReference>
<dbReference type="Gene3D" id="3.40.630.30">
    <property type="match status" value="1"/>
</dbReference>
<evidence type="ECO:0000313" key="3">
    <source>
        <dbReference type="Proteomes" id="UP000003011"/>
    </source>
</evidence>
<feature type="domain" description="N-acetyltransferase" evidence="1">
    <location>
        <begin position="7"/>
        <end position="151"/>
    </location>
</feature>
<dbReference type="PATRIC" id="fig|679200.3.peg.1855"/>
<dbReference type="AlphaFoldDB" id="G5GJL6"/>
<dbReference type="HOGENOM" id="CLU_116253_0_0_9"/>
<dbReference type="InterPro" id="IPR000182">
    <property type="entry name" value="GNAT_dom"/>
</dbReference>
<comment type="caution">
    <text evidence="2">The sequence shown here is derived from an EMBL/GenBank/DDBJ whole genome shotgun (WGS) entry which is preliminary data.</text>
</comment>
<dbReference type="OrthoDB" id="9795206at2"/>
<dbReference type="Proteomes" id="UP000003011">
    <property type="component" value="Unassembled WGS sequence"/>
</dbReference>
<accession>G5GJL6</accession>
<reference evidence="2 3" key="1">
    <citation type="submission" date="2011-08" db="EMBL/GenBank/DDBJ databases">
        <title>The Genome Sequence of Johnsonella ignava ATCC 51276.</title>
        <authorList>
            <consortium name="The Broad Institute Genome Sequencing Platform"/>
            <person name="Earl A."/>
            <person name="Ward D."/>
            <person name="Feldgarden M."/>
            <person name="Gevers D."/>
            <person name="Izard J."/>
            <person name="Blanton J.M."/>
            <person name="Baranova O.V."/>
            <person name="Dewhirst F.E."/>
            <person name="Young S.K."/>
            <person name="Zeng Q."/>
            <person name="Gargeya S."/>
            <person name="Fitzgerald M."/>
            <person name="Haas B."/>
            <person name="Abouelleil A."/>
            <person name="Alvarado L."/>
            <person name="Arachchi H.M."/>
            <person name="Berlin A."/>
            <person name="Brown A."/>
            <person name="Chapman S.B."/>
            <person name="Chen Z."/>
            <person name="Dunbar C."/>
            <person name="Freedman E."/>
            <person name="Gearin G."/>
            <person name="Gellesch M."/>
            <person name="Goldberg J."/>
            <person name="Griggs A."/>
            <person name="Gujja S."/>
            <person name="Heiman D."/>
            <person name="Howarth C."/>
            <person name="Larson L."/>
            <person name="Lui A."/>
            <person name="MacDonald P.J.P."/>
            <person name="Montmayeur A."/>
            <person name="Murphy C."/>
            <person name="Neiman D."/>
            <person name="Pearson M."/>
            <person name="Priest M."/>
            <person name="Roberts A."/>
            <person name="Saif S."/>
            <person name="Shea T."/>
            <person name="Shenoy N."/>
            <person name="Sisk P."/>
            <person name="Stolte C."/>
            <person name="Sykes S."/>
            <person name="Wortman J."/>
            <person name="Nusbaum C."/>
            <person name="Birren B."/>
        </authorList>
    </citation>
    <scope>NUCLEOTIDE SEQUENCE [LARGE SCALE GENOMIC DNA]</scope>
    <source>
        <strain evidence="2 3">ATCC 51276</strain>
    </source>
</reference>
<dbReference type="PANTHER" id="PTHR43415:SF3">
    <property type="entry name" value="GNAT-FAMILY ACETYLTRANSFERASE"/>
    <property type="match status" value="1"/>
</dbReference>
<dbReference type="eggNOG" id="COG0456">
    <property type="taxonomic scope" value="Bacteria"/>
</dbReference>
<organism evidence="2 3">
    <name type="scientific">Johnsonella ignava ATCC 51276</name>
    <dbReference type="NCBI Taxonomy" id="679200"/>
    <lineage>
        <taxon>Bacteria</taxon>
        <taxon>Bacillati</taxon>
        <taxon>Bacillota</taxon>
        <taxon>Clostridia</taxon>
        <taxon>Lachnospirales</taxon>
        <taxon>Lachnospiraceae</taxon>
        <taxon>Johnsonella</taxon>
    </lineage>
</organism>
<dbReference type="SUPFAM" id="SSF55729">
    <property type="entry name" value="Acyl-CoA N-acyltransferases (Nat)"/>
    <property type="match status" value="1"/>
</dbReference>
<dbReference type="EMBL" id="ACZL01000029">
    <property type="protein sequence ID" value="EHI55136.1"/>
    <property type="molecule type" value="Genomic_DNA"/>
</dbReference>
<evidence type="ECO:0000259" key="1">
    <source>
        <dbReference type="PROSITE" id="PS51186"/>
    </source>
</evidence>
<dbReference type="PROSITE" id="PS51186">
    <property type="entry name" value="GNAT"/>
    <property type="match status" value="1"/>
</dbReference>
<dbReference type="STRING" id="679200.HMPREF9333_01756"/>
<dbReference type="GO" id="GO:0016747">
    <property type="term" value="F:acyltransferase activity, transferring groups other than amino-acyl groups"/>
    <property type="evidence" value="ECO:0007669"/>
    <property type="project" value="InterPro"/>
</dbReference>
<dbReference type="Pfam" id="PF00583">
    <property type="entry name" value="Acetyltransf_1"/>
    <property type="match status" value="1"/>
</dbReference>